<dbReference type="PANTHER" id="PTHR30514:SF18">
    <property type="entry name" value="RPIR-FAMILY TRANSCRIPTIONAL REGULATOR"/>
    <property type="match status" value="1"/>
</dbReference>
<dbReference type="PROSITE" id="PS51071">
    <property type="entry name" value="HTH_RPIR"/>
    <property type="match status" value="1"/>
</dbReference>
<accession>A0A8J8BB71</accession>
<gene>
    <name evidence="2" type="ORF">KGA66_03790</name>
</gene>
<reference evidence="2" key="1">
    <citation type="submission" date="2021-04" db="EMBL/GenBank/DDBJ databases">
        <title>Genome based classification of Actinospica acidithermotolerans sp. nov., an actinobacterium isolated from an Indonesian hot spring.</title>
        <authorList>
            <person name="Kusuma A.B."/>
            <person name="Putra K.E."/>
            <person name="Nafisah S."/>
            <person name="Loh J."/>
            <person name="Nouioui I."/>
            <person name="Goodfellow M."/>
        </authorList>
    </citation>
    <scope>NUCLEOTIDE SEQUENCE</scope>
    <source>
        <strain evidence="2">DSM 45618</strain>
    </source>
</reference>
<dbReference type="GO" id="GO:0003677">
    <property type="term" value="F:DNA binding"/>
    <property type="evidence" value="ECO:0007669"/>
    <property type="project" value="InterPro"/>
</dbReference>
<protein>
    <submittedName>
        <fullName evidence="2">MurR/RpiR family transcriptional regulator</fullName>
    </submittedName>
</protein>
<evidence type="ECO:0000313" key="3">
    <source>
        <dbReference type="Proteomes" id="UP000677913"/>
    </source>
</evidence>
<comment type="caution">
    <text evidence="2">The sequence shown here is derived from an EMBL/GenBank/DDBJ whole genome shotgun (WGS) entry which is preliminary data.</text>
</comment>
<dbReference type="Pfam" id="PF01380">
    <property type="entry name" value="SIS"/>
    <property type="match status" value="1"/>
</dbReference>
<feature type="domain" description="HTH rpiR-type" evidence="1">
    <location>
        <begin position="14"/>
        <end position="90"/>
    </location>
</feature>
<dbReference type="SUPFAM" id="SSF53697">
    <property type="entry name" value="SIS domain"/>
    <property type="match status" value="1"/>
</dbReference>
<sequence length="289" mass="30685">MPDPTGFLDAPASSTEQVLGLLDGRRLSPAQRRIGQFLIDHLAEVVFMSSVDLAERVGVSQPSVTRFAAALGFSGYPALRDALKGIVLGSVGESPEEVRRNEFQAAIAAEQANLAALQRLAAVPDRLIETGRLLADSTPLAVLGLRLSQPVAHYFAYSAQRVHPDVRLVGSAGTAADDALLQARQAGARWLVAFVLPRYAREALTAIQHARALGLKILLVTDNPLVPFAGSADVLLPAAVGSRLVFDSHAAPIVLASLLVQAIADAAPERTQARLEAYESLSETHAFYS</sequence>
<name>A0A8J8BB71_9ACTN</name>
<evidence type="ECO:0000259" key="1">
    <source>
        <dbReference type="PROSITE" id="PS51071"/>
    </source>
</evidence>
<dbReference type="InterPro" id="IPR047640">
    <property type="entry name" value="RpiR-like"/>
</dbReference>
<dbReference type="PANTHER" id="PTHR30514">
    <property type="entry name" value="GLUCOKINASE"/>
    <property type="match status" value="1"/>
</dbReference>
<dbReference type="RefSeq" id="WP_211464506.1">
    <property type="nucleotide sequence ID" value="NZ_JAGSXH010000007.1"/>
</dbReference>
<dbReference type="Gene3D" id="3.40.50.10490">
    <property type="entry name" value="Glucose-6-phosphate isomerase like protein, domain 1"/>
    <property type="match status" value="1"/>
</dbReference>
<dbReference type="Proteomes" id="UP000677913">
    <property type="component" value="Unassembled WGS sequence"/>
</dbReference>
<dbReference type="EMBL" id="JAGSXH010000007">
    <property type="protein sequence ID" value="MBS2962155.1"/>
    <property type="molecule type" value="Genomic_DNA"/>
</dbReference>
<dbReference type="InterPro" id="IPR046348">
    <property type="entry name" value="SIS_dom_sf"/>
</dbReference>
<dbReference type="AlphaFoldDB" id="A0A8J8BB71"/>
<dbReference type="GO" id="GO:1901135">
    <property type="term" value="P:carbohydrate derivative metabolic process"/>
    <property type="evidence" value="ECO:0007669"/>
    <property type="project" value="InterPro"/>
</dbReference>
<organism evidence="2 3">
    <name type="scientific">Actinocrinis puniceicyclus</name>
    <dbReference type="NCBI Taxonomy" id="977794"/>
    <lineage>
        <taxon>Bacteria</taxon>
        <taxon>Bacillati</taxon>
        <taxon>Actinomycetota</taxon>
        <taxon>Actinomycetes</taxon>
        <taxon>Catenulisporales</taxon>
        <taxon>Actinospicaceae</taxon>
        <taxon>Actinocrinis</taxon>
    </lineage>
</organism>
<dbReference type="GO" id="GO:0003700">
    <property type="term" value="F:DNA-binding transcription factor activity"/>
    <property type="evidence" value="ECO:0007669"/>
    <property type="project" value="InterPro"/>
</dbReference>
<dbReference type="InterPro" id="IPR000281">
    <property type="entry name" value="HTH_RpiR"/>
</dbReference>
<dbReference type="SUPFAM" id="SSF46689">
    <property type="entry name" value="Homeodomain-like"/>
    <property type="match status" value="1"/>
</dbReference>
<dbReference type="Gene3D" id="1.10.10.10">
    <property type="entry name" value="Winged helix-like DNA-binding domain superfamily/Winged helix DNA-binding domain"/>
    <property type="match status" value="1"/>
</dbReference>
<proteinExistence type="predicted"/>
<dbReference type="InterPro" id="IPR009057">
    <property type="entry name" value="Homeodomain-like_sf"/>
</dbReference>
<dbReference type="GO" id="GO:0097367">
    <property type="term" value="F:carbohydrate derivative binding"/>
    <property type="evidence" value="ECO:0007669"/>
    <property type="project" value="InterPro"/>
</dbReference>
<evidence type="ECO:0000313" key="2">
    <source>
        <dbReference type="EMBL" id="MBS2962155.1"/>
    </source>
</evidence>
<dbReference type="InterPro" id="IPR001347">
    <property type="entry name" value="SIS_dom"/>
</dbReference>
<dbReference type="InterPro" id="IPR036388">
    <property type="entry name" value="WH-like_DNA-bd_sf"/>
</dbReference>
<dbReference type="Pfam" id="PF01418">
    <property type="entry name" value="HTH_6"/>
    <property type="match status" value="1"/>
</dbReference>
<keyword evidence="3" id="KW-1185">Reference proteome</keyword>